<accession>A0ABW6XZ71</accession>
<evidence type="ECO:0008006" key="4">
    <source>
        <dbReference type="Google" id="ProtNLM"/>
    </source>
</evidence>
<evidence type="ECO:0000313" key="2">
    <source>
        <dbReference type="EMBL" id="MFF5922822.1"/>
    </source>
</evidence>
<comment type="caution">
    <text evidence="2">The sequence shown here is derived from an EMBL/GenBank/DDBJ whole genome shotgun (WGS) entry which is preliminary data.</text>
</comment>
<dbReference type="PROSITE" id="PS51257">
    <property type="entry name" value="PROKAR_LIPOPROTEIN"/>
    <property type="match status" value="1"/>
</dbReference>
<reference evidence="2 3" key="1">
    <citation type="submission" date="2024-10" db="EMBL/GenBank/DDBJ databases">
        <title>The Natural Products Discovery Center: Release of the First 8490 Sequenced Strains for Exploring Actinobacteria Biosynthetic Diversity.</title>
        <authorList>
            <person name="Kalkreuter E."/>
            <person name="Kautsar S.A."/>
            <person name="Yang D."/>
            <person name="Bader C.D."/>
            <person name="Teijaro C.N."/>
            <person name="Fluegel L."/>
            <person name="Davis C.M."/>
            <person name="Simpson J.R."/>
            <person name="Lauterbach L."/>
            <person name="Steele A.D."/>
            <person name="Gui C."/>
            <person name="Meng S."/>
            <person name="Li G."/>
            <person name="Viehrig K."/>
            <person name="Ye F."/>
            <person name="Su P."/>
            <person name="Kiefer A.F."/>
            <person name="Nichols A."/>
            <person name="Cepeda A.J."/>
            <person name="Yan W."/>
            <person name="Fan B."/>
            <person name="Jiang Y."/>
            <person name="Adhikari A."/>
            <person name="Zheng C.-J."/>
            <person name="Schuster L."/>
            <person name="Cowan T.M."/>
            <person name="Smanski M.J."/>
            <person name="Chevrette M.G."/>
            <person name="De Carvalho L.P.S."/>
            <person name="Shen B."/>
        </authorList>
    </citation>
    <scope>NUCLEOTIDE SEQUENCE [LARGE SCALE GENOMIC DNA]</scope>
    <source>
        <strain evidence="2 3">NPDC012605</strain>
    </source>
</reference>
<dbReference type="EMBL" id="JBIBDZ010000011">
    <property type="protein sequence ID" value="MFF5922822.1"/>
    <property type="molecule type" value="Genomic_DNA"/>
</dbReference>
<keyword evidence="1" id="KW-0732">Signal</keyword>
<dbReference type="RefSeq" id="WP_388310229.1">
    <property type="nucleotide sequence ID" value="NZ_JBIBDZ010000011.1"/>
</dbReference>
<feature type="chain" id="PRO_5046677055" description="Lipoprotein" evidence="1">
    <location>
        <begin position="24"/>
        <end position="141"/>
    </location>
</feature>
<evidence type="ECO:0000313" key="3">
    <source>
        <dbReference type="Proteomes" id="UP001602370"/>
    </source>
</evidence>
<proteinExistence type="predicted"/>
<dbReference type="Proteomes" id="UP001602370">
    <property type="component" value="Unassembled WGS sequence"/>
</dbReference>
<feature type="signal peptide" evidence="1">
    <location>
        <begin position="1"/>
        <end position="23"/>
    </location>
</feature>
<organism evidence="2 3">
    <name type="scientific">Streptomyces flavochromogenes</name>
    <dbReference type="NCBI Taxonomy" id="68199"/>
    <lineage>
        <taxon>Bacteria</taxon>
        <taxon>Bacillati</taxon>
        <taxon>Actinomycetota</taxon>
        <taxon>Actinomycetes</taxon>
        <taxon>Kitasatosporales</taxon>
        <taxon>Streptomycetaceae</taxon>
        <taxon>Streptomyces</taxon>
    </lineage>
</organism>
<name>A0ABW6XZ71_9ACTN</name>
<gene>
    <name evidence="2" type="ORF">ACFY8C_31575</name>
</gene>
<evidence type="ECO:0000256" key="1">
    <source>
        <dbReference type="SAM" id="SignalP"/>
    </source>
</evidence>
<protein>
    <recommendedName>
        <fullName evidence="4">Lipoprotein</fullName>
    </recommendedName>
</protein>
<keyword evidence="3" id="KW-1185">Reference proteome</keyword>
<sequence>MRLSPPRLPARLGILIVAATVLAAAGCGAPAARKDAAAAAGTAFEAAVAAGDHVRACALLAPQSRRQLEQNEQKTCPAAFASQQLPTADGVEGVEAYGRQAMVRMAGDTLFLSLFTGGWKVVAAGCTHRPDQPYDCLIKGA</sequence>